<gene>
    <name evidence="1" type="ORF">LTRI10_LOCUS24753</name>
</gene>
<evidence type="ECO:0000313" key="2">
    <source>
        <dbReference type="Proteomes" id="UP001497516"/>
    </source>
</evidence>
<dbReference type="EMBL" id="OZ034817">
    <property type="protein sequence ID" value="CAL1383483.1"/>
    <property type="molecule type" value="Genomic_DNA"/>
</dbReference>
<dbReference type="Proteomes" id="UP001497516">
    <property type="component" value="Chromosome 4"/>
</dbReference>
<reference evidence="1 2" key="1">
    <citation type="submission" date="2024-04" db="EMBL/GenBank/DDBJ databases">
        <authorList>
            <person name="Fracassetti M."/>
        </authorList>
    </citation>
    <scope>NUCLEOTIDE SEQUENCE [LARGE SCALE GENOMIC DNA]</scope>
</reference>
<sequence length="98" mass="11600">MVGEQSKRRRATLYKVAQEEKQCDSAASQGRKTRLLRRWFPPRKVHWWLFTVHGWPGEAVEERQEGDRLEVEQRVTEFEESLKFRAVMGCRPVGPLFV</sequence>
<proteinExistence type="predicted"/>
<keyword evidence="2" id="KW-1185">Reference proteome</keyword>
<protein>
    <submittedName>
        <fullName evidence="1">Uncharacterized protein</fullName>
    </submittedName>
</protein>
<dbReference type="AlphaFoldDB" id="A0AAV2ED21"/>
<accession>A0AAV2ED21</accession>
<evidence type="ECO:0000313" key="1">
    <source>
        <dbReference type="EMBL" id="CAL1383483.1"/>
    </source>
</evidence>
<organism evidence="1 2">
    <name type="scientific">Linum trigynum</name>
    <dbReference type="NCBI Taxonomy" id="586398"/>
    <lineage>
        <taxon>Eukaryota</taxon>
        <taxon>Viridiplantae</taxon>
        <taxon>Streptophyta</taxon>
        <taxon>Embryophyta</taxon>
        <taxon>Tracheophyta</taxon>
        <taxon>Spermatophyta</taxon>
        <taxon>Magnoliopsida</taxon>
        <taxon>eudicotyledons</taxon>
        <taxon>Gunneridae</taxon>
        <taxon>Pentapetalae</taxon>
        <taxon>rosids</taxon>
        <taxon>fabids</taxon>
        <taxon>Malpighiales</taxon>
        <taxon>Linaceae</taxon>
        <taxon>Linum</taxon>
    </lineage>
</organism>
<name>A0AAV2ED21_9ROSI</name>